<keyword evidence="5" id="KW-0732">Signal</keyword>
<dbReference type="InterPro" id="IPR008816">
    <property type="entry name" value="Gly_zipper_2TM_dom"/>
</dbReference>
<feature type="chain" id="PRO_5045455500" description="17 kDa surface antigen" evidence="5">
    <location>
        <begin position="25"/>
        <end position="164"/>
    </location>
</feature>
<sequence>MTKYKYTRIALALPLAFVIGACDANKSPNSYNAQSVGEVRRVERGTIESYRWVNIQGGDEIGTLAGAGVGAAAGSTVGHGAEGVIGAIGGAIIGGLIGKSIDKSASKKSGFEYIIRTESGSLVTMVQADQQPLPEGAPVLILFSGAQSRLVFDHNALRQNQPPQ</sequence>
<feature type="signal peptide" evidence="5">
    <location>
        <begin position="1"/>
        <end position="24"/>
    </location>
</feature>
<dbReference type="Pfam" id="PF05433">
    <property type="entry name" value="Rick_17kDa_Anti"/>
    <property type="match status" value="1"/>
</dbReference>
<organism evidence="7 8">
    <name type="scientific">Kordiimonas pumila</name>
    <dbReference type="NCBI Taxonomy" id="2161677"/>
    <lineage>
        <taxon>Bacteria</taxon>
        <taxon>Pseudomonadati</taxon>
        <taxon>Pseudomonadota</taxon>
        <taxon>Alphaproteobacteria</taxon>
        <taxon>Kordiimonadales</taxon>
        <taxon>Kordiimonadaceae</taxon>
        <taxon>Kordiimonas</taxon>
    </lineage>
</organism>
<evidence type="ECO:0000313" key="7">
    <source>
        <dbReference type="EMBL" id="MFC3050745.1"/>
    </source>
</evidence>
<comment type="subcellular location">
    <subcellularLocation>
        <location evidence="1">Cell outer membrane</location>
        <topology evidence="1">Lipid-anchor</topology>
    </subcellularLocation>
</comment>
<dbReference type="RefSeq" id="WP_194212691.1">
    <property type="nucleotide sequence ID" value="NZ_CP061205.1"/>
</dbReference>
<comment type="similarity">
    <text evidence="2">Belongs to the rickettsiale 17 kDa surface antigen family.</text>
</comment>
<reference evidence="8" key="1">
    <citation type="journal article" date="2019" name="Int. J. Syst. Evol. Microbiol.">
        <title>The Global Catalogue of Microorganisms (GCM) 10K type strain sequencing project: providing services to taxonomists for standard genome sequencing and annotation.</title>
        <authorList>
            <consortium name="The Broad Institute Genomics Platform"/>
            <consortium name="The Broad Institute Genome Sequencing Center for Infectious Disease"/>
            <person name="Wu L."/>
            <person name="Ma J."/>
        </authorList>
    </citation>
    <scope>NUCLEOTIDE SEQUENCE [LARGE SCALE GENOMIC DNA]</scope>
    <source>
        <strain evidence="8">KCTC 62164</strain>
    </source>
</reference>
<proteinExistence type="inferred from homology"/>
<evidence type="ECO:0000313" key="8">
    <source>
        <dbReference type="Proteomes" id="UP001595444"/>
    </source>
</evidence>
<evidence type="ECO:0000256" key="2">
    <source>
        <dbReference type="ARBA" id="ARBA00008681"/>
    </source>
</evidence>
<evidence type="ECO:0000259" key="6">
    <source>
        <dbReference type="Pfam" id="PF05433"/>
    </source>
</evidence>
<name>A0ABV7D1Y4_9PROT</name>
<comment type="caution">
    <text evidence="7">The sequence shown here is derived from an EMBL/GenBank/DDBJ whole genome shotgun (WGS) entry which is preliminary data.</text>
</comment>
<evidence type="ECO:0000256" key="5">
    <source>
        <dbReference type="SAM" id="SignalP"/>
    </source>
</evidence>
<dbReference type="EMBL" id="JBHRSL010000002">
    <property type="protein sequence ID" value="MFC3050745.1"/>
    <property type="molecule type" value="Genomic_DNA"/>
</dbReference>
<gene>
    <name evidence="7" type="ORF">ACFOKA_02390</name>
</gene>
<evidence type="ECO:0000256" key="1">
    <source>
        <dbReference type="ARBA" id="ARBA00004459"/>
    </source>
</evidence>
<evidence type="ECO:0000256" key="4">
    <source>
        <dbReference type="ARBA" id="ARBA00023288"/>
    </source>
</evidence>
<protein>
    <recommendedName>
        <fullName evidence="3">17 kDa surface antigen</fullName>
    </recommendedName>
</protein>
<accession>A0ABV7D1Y4</accession>
<dbReference type="Proteomes" id="UP001595444">
    <property type="component" value="Unassembled WGS sequence"/>
</dbReference>
<feature type="domain" description="Glycine zipper 2TM" evidence="6">
    <location>
        <begin position="61"/>
        <end position="101"/>
    </location>
</feature>
<keyword evidence="8" id="KW-1185">Reference proteome</keyword>
<keyword evidence="4" id="KW-0449">Lipoprotein</keyword>
<dbReference type="PROSITE" id="PS51257">
    <property type="entry name" value="PROKAR_LIPOPROTEIN"/>
    <property type="match status" value="1"/>
</dbReference>
<evidence type="ECO:0000256" key="3">
    <source>
        <dbReference type="ARBA" id="ARBA00015281"/>
    </source>
</evidence>